<evidence type="ECO:0000256" key="1">
    <source>
        <dbReference type="ARBA" id="ARBA00000826"/>
    </source>
</evidence>
<dbReference type="Proteomes" id="UP000220251">
    <property type="component" value="Unassembled WGS sequence"/>
</dbReference>
<gene>
    <name evidence="8" type="primary">glgb1</name>
    <name evidence="8" type="ORF">ELAC_0660</name>
</gene>
<evidence type="ECO:0000256" key="2">
    <source>
        <dbReference type="ARBA" id="ARBA00002953"/>
    </source>
</evidence>
<dbReference type="Pfam" id="PF00128">
    <property type="entry name" value="Alpha-amylase"/>
    <property type="match status" value="1"/>
</dbReference>
<dbReference type="SUPFAM" id="SSF53756">
    <property type="entry name" value="UDP-Glycosyltransferase/glycogen phosphorylase"/>
    <property type="match status" value="1"/>
</dbReference>
<dbReference type="RefSeq" id="WP_098037869.1">
    <property type="nucleotide sequence ID" value="NZ_CWGJ01000011.1"/>
</dbReference>
<dbReference type="PANTHER" id="PTHR43651:SF3">
    <property type="entry name" value="1,4-ALPHA-GLUCAN-BRANCHING ENZYME"/>
    <property type="match status" value="1"/>
</dbReference>
<keyword evidence="8" id="KW-0328">Glycosyltransferase</keyword>
<dbReference type="Gene3D" id="3.20.20.80">
    <property type="entry name" value="Glycosidases"/>
    <property type="match status" value="1"/>
</dbReference>
<keyword evidence="9" id="KW-1185">Reference proteome</keyword>
<dbReference type="GO" id="GO:0005978">
    <property type="term" value="P:glycogen biosynthetic process"/>
    <property type="evidence" value="ECO:0007669"/>
    <property type="project" value="TreeGrafter"/>
</dbReference>
<dbReference type="Pfam" id="PF02806">
    <property type="entry name" value="Alpha-amylase_C"/>
    <property type="match status" value="1"/>
</dbReference>
<protein>
    <recommendedName>
        <fullName evidence="4">1,4-alpha-glucan branching enzyme</fullName>
        <ecNumber evidence="4">2.4.1.18</ecNumber>
    </recommendedName>
</protein>
<dbReference type="SMART" id="SM00642">
    <property type="entry name" value="Aamy"/>
    <property type="match status" value="1"/>
</dbReference>
<sequence>MAKRELQKWIQRQFPENQFDPTKPIVTFIGRFDSKQKGLDKLEEAIDATQAAGGQFIVMGCLEDQNATKLLDSLQEKYKNTVLFIRDYKDANGRLHYQQGDQERPGCASLIRASSDFIYIPSKFEPCGLVQFEGWLFGSLAIGSDVGGLADTIISPEKDACAFNGYLFNRDDKKNCAANTIQRAIETFVTLSDCEKGALAKRLIEQGRQYSWTTSPVGLSPIDKYRLVYAQAKKLSSRRSQIQKPTANILERLNQIRNRIAPPHSKQRETNLKEEAYLKYLSSKNPQEEMLEKLFLDLPVDLRTQVPLPYGRTCKINLHKSLGAHQINRGFRFGLDAPNAKEVNLVLVAADGTEKKLPMIQDSKGIWRRKVIGISPGSFYQYEVNGVRKLDPYGKEVANHPAPENAPCSVAVKSNYRWKDAQWMKEQVKERPADKPISITEIHPLIWKKKKGGYLNYRELAPLLVEHCKNAGFTHVELMGILEHPDVRSWGYQVSGFFAPTNRMGSSDDFKFLVDHLHSNNIGVILDWIPAHFCRDSFGLAHLDGSNQYQPCGLSAFFAARTWLYQWGTYFFDFRKQNVRNFLYSSAMYWIKEMHIDGLRVDAVKSILLSENGNEGAKFFKNLNTQIHREFPHVMTIAEDYSSRIDTTSSPAVGGLGFDFKWNIGWKNHVLDYFSLAPHDRKKSYKTITKAVDSDKFHKMILAISHDDLQKSAKALIAKTPDLSNEDKYSNLRAFFGLLTGMPGKKLMFTGSEIGSDKAFDTLFDQENGLFDHAPSEIEEKNLLCLQKLNKIYKSERSLWESDDNGHDLVWIENDDPERRIHAYRRVSEKGGSVACIHNFSKEKAKNFFVPLQSKEIEKELQEEALLIKGEMNVSAPHHLIEFEKTQLELLSGYPHLIKSLKSQKLMDKYYSALFLKNEKLSKFLAQNHINMPAVSPREIFNSDSKEFGGSGICNENIEAVFDSTGKALGYRVQVPPLSTLFIKEQAYSPVASGAPASSAGPCHRGS</sequence>
<dbReference type="EMBL" id="CWGJ01000011">
    <property type="protein sequence ID" value="CRX38012.1"/>
    <property type="molecule type" value="Genomic_DNA"/>
</dbReference>
<dbReference type="Gene3D" id="3.40.50.2000">
    <property type="entry name" value="Glycogen Phosphorylase B"/>
    <property type="match status" value="1"/>
</dbReference>
<evidence type="ECO:0000256" key="3">
    <source>
        <dbReference type="ARBA" id="ARBA00009000"/>
    </source>
</evidence>
<dbReference type="InterPro" id="IPR004193">
    <property type="entry name" value="Glyco_hydro_13_N"/>
</dbReference>
<evidence type="ECO:0000313" key="9">
    <source>
        <dbReference type="Proteomes" id="UP000220251"/>
    </source>
</evidence>
<dbReference type="GO" id="GO:0004553">
    <property type="term" value="F:hydrolase activity, hydrolyzing O-glycosyl compounds"/>
    <property type="evidence" value="ECO:0007669"/>
    <property type="project" value="InterPro"/>
</dbReference>
<reference evidence="9" key="1">
    <citation type="submission" date="2015-06" db="EMBL/GenBank/DDBJ databases">
        <authorList>
            <person name="Bertelli C."/>
        </authorList>
    </citation>
    <scope>NUCLEOTIDE SEQUENCE [LARGE SCALE GENOMIC DNA]</scope>
    <source>
        <strain evidence="9">CRIB-30</strain>
    </source>
</reference>
<evidence type="ECO:0000313" key="8">
    <source>
        <dbReference type="EMBL" id="CRX38012.1"/>
    </source>
</evidence>
<dbReference type="SUPFAM" id="SSF51445">
    <property type="entry name" value="(Trans)glycosidases"/>
    <property type="match status" value="1"/>
</dbReference>
<dbReference type="InterPro" id="IPR006048">
    <property type="entry name" value="A-amylase/branching_C"/>
</dbReference>
<dbReference type="InterPro" id="IPR017853">
    <property type="entry name" value="GH"/>
</dbReference>
<dbReference type="InterPro" id="IPR013783">
    <property type="entry name" value="Ig-like_fold"/>
</dbReference>
<name>A0A0H5DNW4_9BACT</name>
<dbReference type="GO" id="GO:0003844">
    <property type="term" value="F:1,4-alpha-glucan branching enzyme activity"/>
    <property type="evidence" value="ECO:0007669"/>
    <property type="project" value="UniProtKB-EC"/>
</dbReference>
<evidence type="ECO:0000259" key="7">
    <source>
        <dbReference type="SMART" id="SM00642"/>
    </source>
</evidence>
<comment type="catalytic activity">
    <reaction evidence="1">
        <text>Transfers a segment of a (1-&gt;4)-alpha-D-glucan chain to a primary hydroxy group in a similar glucan chain.</text>
        <dbReference type="EC" id="2.4.1.18"/>
    </reaction>
</comment>
<comment type="function">
    <text evidence="2">Catalyzes the formation of the alpha-1,6-glucosidic linkages in glycogen by scission of a 1,4-alpha-linked oligosaccharide from growing alpha-1,4-glucan chains and the subsequent attachment of the oligosaccharide to the alpha-1,6 position.</text>
</comment>
<dbReference type="Gene3D" id="2.60.40.10">
    <property type="entry name" value="Immunoglobulins"/>
    <property type="match status" value="1"/>
</dbReference>
<dbReference type="GO" id="GO:0043169">
    <property type="term" value="F:cation binding"/>
    <property type="evidence" value="ECO:0007669"/>
    <property type="project" value="InterPro"/>
</dbReference>
<dbReference type="EC" id="2.4.1.18" evidence="4"/>
<dbReference type="InterPro" id="IPR006047">
    <property type="entry name" value="GH13_cat_dom"/>
</dbReference>
<dbReference type="GO" id="GO:0005829">
    <property type="term" value="C:cytosol"/>
    <property type="evidence" value="ECO:0007669"/>
    <property type="project" value="TreeGrafter"/>
</dbReference>
<dbReference type="OrthoDB" id="9800174at2"/>
<proteinExistence type="inferred from homology"/>
<dbReference type="PANTHER" id="PTHR43651">
    <property type="entry name" value="1,4-ALPHA-GLUCAN-BRANCHING ENZYME"/>
    <property type="match status" value="1"/>
</dbReference>
<dbReference type="AlphaFoldDB" id="A0A0H5DNW4"/>
<comment type="similarity">
    <text evidence="3">Belongs to the glycosyl hydrolase 13 family. GlgB subfamily.</text>
</comment>
<feature type="domain" description="Glycosyl hydrolase family 13 catalytic" evidence="7">
    <location>
        <begin position="441"/>
        <end position="781"/>
    </location>
</feature>
<dbReference type="Pfam" id="PF02922">
    <property type="entry name" value="CBM_48"/>
    <property type="match status" value="1"/>
</dbReference>
<organism evidence="8 9">
    <name type="scientific">Estrella lausannensis</name>
    <dbReference type="NCBI Taxonomy" id="483423"/>
    <lineage>
        <taxon>Bacteria</taxon>
        <taxon>Pseudomonadati</taxon>
        <taxon>Chlamydiota</taxon>
        <taxon>Chlamydiia</taxon>
        <taxon>Parachlamydiales</taxon>
        <taxon>Candidatus Criblamydiaceae</taxon>
        <taxon>Estrella</taxon>
    </lineage>
</organism>
<dbReference type="Pfam" id="PF00534">
    <property type="entry name" value="Glycos_transf_1"/>
    <property type="match status" value="1"/>
</dbReference>
<dbReference type="CDD" id="cd11322">
    <property type="entry name" value="AmyAc_Glg_BE"/>
    <property type="match status" value="1"/>
</dbReference>
<evidence type="ECO:0000256" key="6">
    <source>
        <dbReference type="ARBA" id="ARBA00023277"/>
    </source>
</evidence>
<evidence type="ECO:0000256" key="4">
    <source>
        <dbReference type="ARBA" id="ARBA00012541"/>
    </source>
</evidence>
<keyword evidence="5 8" id="KW-0808">Transferase</keyword>
<accession>A0A0H5DNW4</accession>
<evidence type="ECO:0000256" key="5">
    <source>
        <dbReference type="ARBA" id="ARBA00022679"/>
    </source>
</evidence>
<dbReference type="InterPro" id="IPR001296">
    <property type="entry name" value="Glyco_trans_1"/>
</dbReference>
<keyword evidence="6" id="KW-0119">Carbohydrate metabolism</keyword>